<gene>
    <name evidence="2" type="ORF">EV44_g0140</name>
</gene>
<evidence type="ECO:0000313" key="2">
    <source>
        <dbReference type="EMBL" id="KHJ35126.1"/>
    </source>
</evidence>
<feature type="chain" id="PRO_5002079932" evidence="1">
    <location>
        <begin position="18"/>
        <end position="224"/>
    </location>
</feature>
<sequence length="224" mass="23936">MMLQFYFVLTTCFKILAFPFNDSPKHLETWTACKVEDARLTTAASSPLQPPSNDVKVKHVAIGRGSQNYTCLTNDPSAAPSSVGALATLFDASCIAIKDPAKLARLPKDALQSKLPADDSKTLTSSKIEVSGHHYFPDPQTPVFELSTAASNLGSVSPKKADSKPAPPNAIAGKNNKGFGAVPWLKLIANGDIKEVYRVNTAGGNPPKTCKDMPETFVVQYAAE</sequence>
<dbReference type="HOGENOM" id="CLU_067863_1_0_1"/>
<proteinExistence type="predicted"/>
<dbReference type="PANTHER" id="PTHR35567">
    <property type="entry name" value="MALATE DEHYDROGENASE (AFU_ORTHOLOGUE AFUA_2G13800)"/>
    <property type="match status" value="1"/>
</dbReference>
<protein>
    <submittedName>
        <fullName evidence="2">Putative malate dehydrogenase</fullName>
    </submittedName>
</protein>
<evidence type="ECO:0000256" key="1">
    <source>
        <dbReference type="SAM" id="SignalP"/>
    </source>
</evidence>
<dbReference type="Proteomes" id="UP000030854">
    <property type="component" value="Unassembled WGS sequence"/>
</dbReference>
<keyword evidence="3" id="KW-1185">Reference proteome</keyword>
<dbReference type="OMA" id="STCAGQN"/>
<reference evidence="2 3" key="1">
    <citation type="journal article" date="2014" name="BMC Genomics">
        <title>Adaptive genomic structural variation in the grape powdery mildew pathogen, Erysiphe necator.</title>
        <authorList>
            <person name="Jones L."/>
            <person name="Riaz S."/>
            <person name="Morales-Cruz A."/>
            <person name="Amrine K.C."/>
            <person name="McGuire B."/>
            <person name="Gubler W.D."/>
            <person name="Walker M.A."/>
            <person name="Cantu D."/>
        </authorList>
    </citation>
    <scope>NUCLEOTIDE SEQUENCE [LARGE SCALE GENOMIC DNA]</scope>
    <source>
        <strain evidence="3">c</strain>
    </source>
</reference>
<name>A0A0B1PDV3_UNCNE</name>
<dbReference type="EMBL" id="JNVN01000516">
    <property type="protein sequence ID" value="KHJ35126.1"/>
    <property type="molecule type" value="Genomic_DNA"/>
</dbReference>
<organism evidence="2 3">
    <name type="scientific">Uncinula necator</name>
    <name type="common">Grape powdery mildew</name>
    <dbReference type="NCBI Taxonomy" id="52586"/>
    <lineage>
        <taxon>Eukaryota</taxon>
        <taxon>Fungi</taxon>
        <taxon>Dikarya</taxon>
        <taxon>Ascomycota</taxon>
        <taxon>Pezizomycotina</taxon>
        <taxon>Leotiomycetes</taxon>
        <taxon>Erysiphales</taxon>
        <taxon>Erysiphaceae</taxon>
        <taxon>Erysiphe</taxon>
    </lineage>
</organism>
<comment type="caution">
    <text evidence="2">The sequence shown here is derived from an EMBL/GenBank/DDBJ whole genome shotgun (WGS) entry which is preliminary data.</text>
</comment>
<keyword evidence="1" id="KW-0732">Signal</keyword>
<dbReference type="PANTHER" id="PTHR35567:SF1">
    <property type="entry name" value="CONSERVED FUNGAL PROTEIN (AFU_ORTHOLOGUE AFUA_1G14230)"/>
    <property type="match status" value="1"/>
</dbReference>
<dbReference type="InterPro" id="IPR021851">
    <property type="entry name" value="DUF3455"/>
</dbReference>
<feature type="signal peptide" evidence="1">
    <location>
        <begin position="1"/>
        <end position="17"/>
    </location>
</feature>
<accession>A0A0B1PDV3</accession>
<evidence type="ECO:0000313" key="3">
    <source>
        <dbReference type="Proteomes" id="UP000030854"/>
    </source>
</evidence>
<dbReference type="STRING" id="52586.A0A0B1PDV3"/>
<dbReference type="AlphaFoldDB" id="A0A0B1PDV3"/>
<dbReference type="Pfam" id="PF11937">
    <property type="entry name" value="DUF3455"/>
    <property type="match status" value="1"/>
</dbReference>